<dbReference type="InterPro" id="IPR051615">
    <property type="entry name" value="Transcr_Regulatory_Elem"/>
</dbReference>
<organism evidence="9 10">
    <name type="scientific">Phialocephala subalpina</name>
    <dbReference type="NCBI Taxonomy" id="576137"/>
    <lineage>
        <taxon>Eukaryota</taxon>
        <taxon>Fungi</taxon>
        <taxon>Dikarya</taxon>
        <taxon>Ascomycota</taxon>
        <taxon>Pezizomycotina</taxon>
        <taxon>Leotiomycetes</taxon>
        <taxon>Helotiales</taxon>
        <taxon>Mollisiaceae</taxon>
        <taxon>Phialocephala</taxon>
        <taxon>Phialocephala fortinii species complex</taxon>
    </lineage>
</organism>
<evidence type="ECO:0000256" key="2">
    <source>
        <dbReference type="ARBA" id="ARBA00022723"/>
    </source>
</evidence>
<dbReference type="PANTHER" id="PTHR31313:SF81">
    <property type="entry name" value="TY1 ENHANCER ACTIVATOR"/>
    <property type="match status" value="1"/>
</dbReference>
<dbReference type="AlphaFoldDB" id="A0A1L7XEZ0"/>
<dbReference type="EMBL" id="FJOG01000024">
    <property type="protein sequence ID" value="CZR63610.1"/>
    <property type="molecule type" value="Genomic_DNA"/>
</dbReference>
<dbReference type="Proteomes" id="UP000184330">
    <property type="component" value="Unassembled WGS sequence"/>
</dbReference>
<reference evidence="9 10" key="1">
    <citation type="submission" date="2016-03" db="EMBL/GenBank/DDBJ databases">
        <authorList>
            <person name="Ploux O."/>
        </authorList>
    </citation>
    <scope>NUCLEOTIDE SEQUENCE [LARGE SCALE GENOMIC DNA]</scope>
    <source>
        <strain evidence="9 10">UAMH 11012</strain>
    </source>
</reference>
<dbReference type="Pfam" id="PF04082">
    <property type="entry name" value="Fungal_trans"/>
    <property type="match status" value="1"/>
</dbReference>
<accession>A0A1L7XEZ0</accession>
<evidence type="ECO:0000256" key="7">
    <source>
        <dbReference type="ARBA" id="ARBA00023242"/>
    </source>
</evidence>
<name>A0A1L7XEZ0_9HELO</name>
<evidence type="ECO:0000259" key="8">
    <source>
        <dbReference type="SMART" id="SM00906"/>
    </source>
</evidence>
<protein>
    <recommendedName>
        <fullName evidence="8">Xylanolytic transcriptional activator regulatory domain-containing protein</fullName>
    </recommendedName>
</protein>
<evidence type="ECO:0000256" key="3">
    <source>
        <dbReference type="ARBA" id="ARBA00022833"/>
    </source>
</evidence>
<dbReference type="GO" id="GO:0006351">
    <property type="term" value="P:DNA-templated transcription"/>
    <property type="evidence" value="ECO:0007669"/>
    <property type="project" value="InterPro"/>
</dbReference>
<feature type="domain" description="Xylanolytic transcriptional activator regulatory" evidence="8">
    <location>
        <begin position="311"/>
        <end position="392"/>
    </location>
</feature>
<dbReference type="CDD" id="cd00067">
    <property type="entry name" value="GAL4"/>
    <property type="match status" value="1"/>
</dbReference>
<dbReference type="InterPro" id="IPR007219">
    <property type="entry name" value="XnlR_reg_dom"/>
</dbReference>
<sequence>MLPSLPIDMESLPKEKRTSCDGFRPACTWCTASQKDCVYAGTVETRKRKQFDAEYLSVLEEQVSTLRAQVADLQHTQIVLPSQESDVPPPTTSKLSDLSRPLRSSEVVSLRTESSEEDSSMLQLDQVPQQTNRVAELSLSSTAIDDLSALVWRMNIGEKGKPTFIGPSGNFCVPSSADGLADRSGARRAPQMDLGHPIPDVCYDLAIKTRLCSLFFSQLNPIHQFLSPSVQLAPDLYPFDDLSWTILHSAIFAAGALFSTVEEDRDAGKEFATCIDISSVQACREQPSLLMVQALSITAWRELSLEHNSSASIYLSMAGGLAVDLGLHVIGLDALSESKSSRTLLAEEREIRLRSFWAFFLVDRIAATMLGRNCIIPWRRVEVPLLHSDLHHSASVDEVVFSHQCRLWQLHDNFMDQIYSFEFKALQFIHRNRLLLSARAELLAFKQHMPSLLHLPTSSSNTKPPRSILFLHMSYQTSLLLIHRPYLREPPESSSFTLALATMSSAATRITQYTQVFYKHYLQHKSGVEPTPVLPFIIHHVLTASIMHLLLATARTSARISVARRNLQICMNVLSALEPTWPIASKAIAQIQELAVQWNIVGALPLKWSFVGIEESGSRDSATNPFEDLSGFQNRSVSDAATAVPESCQGGNSTTSQFRTGTDEGQPFSAIQQHDGLIGGLWTASSQVDSSTLVDDTPGVNDFDFSAEGQEPNDPFDSIQNHNTDTSWLEPQFLPDPSALQDVFDFPEFNIPP</sequence>
<evidence type="ECO:0000313" key="10">
    <source>
        <dbReference type="Proteomes" id="UP000184330"/>
    </source>
</evidence>
<gene>
    <name evidence="9" type="ORF">PAC_13507</name>
</gene>
<keyword evidence="7" id="KW-0539">Nucleus</keyword>
<dbReference type="OrthoDB" id="10249920at2759"/>
<dbReference type="Gene3D" id="4.10.240.10">
    <property type="entry name" value="Zn(2)-C6 fungal-type DNA-binding domain"/>
    <property type="match status" value="1"/>
</dbReference>
<dbReference type="GO" id="GO:0008270">
    <property type="term" value="F:zinc ion binding"/>
    <property type="evidence" value="ECO:0007669"/>
    <property type="project" value="InterPro"/>
</dbReference>
<comment type="subcellular location">
    <subcellularLocation>
        <location evidence="1">Nucleus</location>
    </subcellularLocation>
</comment>
<evidence type="ECO:0000256" key="6">
    <source>
        <dbReference type="ARBA" id="ARBA00023163"/>
    </source>
</evidence>
<dbReference type="PANTHER" id="PTHR31313">
    <property type="entry name" value="TY1 ENHANCER ACTIVATOR"/>
    <property type="match status" value="1"/>
</dbReference>
<dbReference type="GO" id="GO:0003677">
    <property type="term" value="F:DNA binding"/>
    <property type="evidence" value="ECO:0007669"/>
    <property type="project" value="UniProtKB-KW"/>
</dbReference>
<dbReference type="InterPro" id="IPR001138">
    <property type="entry name" value="Zn2Cys6_DnaBD"/>
</dbReference>
<dbReference type="STRING" id="576137.A0A1L7XEZ0"/>
<evidence type="ECO:0000256" key="1">
    <source>
        <dbReference type="ARBA" id="ARBA00004123"/>
    </source>
</evidence>
<dbReference type="GO" id="GO:0000981">
    <property type="term" value="F:DNA-binding transcription factor activity, RNA polymerase II-specific"/>
    <property type="evidence" value="ECO:0007669"/>
    <property type="project" value="InterPro"/>
</dbReference>
<keyword evidence="4" id="KW-0805">Transcription regulation</keyword>
<evidence type="ECO:0000256" key="4">
    <source>
        <dbReference type="ARBA" id="ARBA00023015"/>
    </source>
</evidence>
<keyword evidence="5" id="KW-0238">DNA-binding</keyword>
<keyword evidence="10" id="KW-1185">Reference proteome</keyword>
<keyword evidence="6" id="KW-0804">Transcription</keyword>
<keyword evidence="3" id="KW-0862">Zinc</keyword>
<dbReference type="SMART" id="SM00906">
    <property type="entry name" value="Fungal_trans"/>
    <property type="match status" value="1"/>
</dbReference>
<proteinExistence type="predicted"/>
<keyword evidence="2" id="KW-0479">Metal-binding</keyword>
<dbReference type="InterPro" id="IPR036864">
    <property type="entry name" value="Zn2-C6_fun-type_DNA-bd_sf"/>
</dbReference>
<dbReference type="GO" id="GO:0005634">
    <property type="term" value="C:nucleus"/>
    <property type="evidence" value="ECO:0007669"/>
    <property type="project" value="UniProtKB-SubCell"/>
</dbReference>
<evidence type="ECO:0000256" key="5">
    <source>
        <dbReference type="ARBA" id="ARBA00023125"/>
    </source>
</evidence>
<evidence type="ECO:0000313" key="9">
    <source>
        <dbReference type="EMBL" id="CZR63610.1"/>
    </source>
</evidence>
<dbReference type="CDD" id="cd12148">
    <property type="entry name" value="fungal_TF_MHR"/>
    <property type="match status" value="1"/>
</dbReference>